<proteinExistence type="predicted"/>
<keyword evidence="2" id="KW-1185">Reference proteome</keyword>
<evidence type="ECO:0000313" key="1">
    <source>
        <dbReference type="EMBL" id="KPL70275.1"/>
    </source>
</evidence>
<name>A0A0P6XMV9_9CHLR</name>
<gene>
    <name evidence="1" type="ORF">ADM99_13980</name>
</gene>
<dbReference type="AlphaFoldDB" id="A0A0P6XMV9"/>
<dbReference type="EMBL" id="LGCK01000014">
    <property type="protein sequence ID" value="KPL70275.1"/>
    <property type="molecule type" value="Genomic_DNA"/>
</dbReference>
<comment type="caution">
    <text evidence="1">The sequence shown here is derived from an EMBL/GenBank/DDBJ whole genome shotgun (WGS) entry which is preliminary data.</text>
</comment>
<evidence type="ECO:0000313" key="2">
    <source>
        <dbReference type="Proteomes" id="UP000050430"/>
    </source>
</evidence>
<dbReference type="Proteomes" id="UP000050430">
    <property type="component" value="Unassembled WGS sequence"/>
</dbReference>
<accession>A0A0P6XMV9</accession>
<organism evidence="1 2">
    <name type="scientific">Leptolinea tardivitalis</name>
    <dbReference type="NCBI Taxonomy" id="229920"/>
    <lineage>
        <taxon>Bacteria</taxon>
        <taxon>Bacillati</taxon>
        <taxon>Chloroflexota</taxon>
        <taxon>Anaerolineae</taxon>
        <taxon>Anaerolineales</taxon>
        <taxon>Anaerolineaceae</taxon>
        <taxon>Leptolinea</taxon>
    </lineage>
</organism>
<reference evidence="1 2" key="1">
    <citation type="submission" date="2015-07" db="EMBL/GenBank/DDBJ databases">
        <title>Genome sequence of Leptolinea tardivitalis DSM 16556.</title>
        <authorList>
            <person name="Hemp J."/>
            <person name="Ward L.M."/>
            <person name="Pace L.A."/>
            <person name="Fischer W.W."/>
        </authorList>
    </citation>
    <scope>NUCLEOTIDE SEQUENCE [LARGE SCALE GENOMIC DNA]</scope>
    <source>
        <strain evidence="1 2">YMTK-2</strain>
    </source>
</reference>
<protein>
    <submittedName>
        <fullName evidence="1">Uncharacterized protein</fullName>
    </submittedName>
</protein>
<sequence>MIGTINLNTRCKNLSIRENLMSTFDDKKASFEQRLQKSRANHEANLDKQLADMRVRLLKDAPPALPDAAIRQITRLDHEIKQQRISGMPREMRVQMGGSTPLRQVDSFFIKEFQTNKYLYSNLMSYPTVFCETLEEFFNTFIDDLDVSPSAKRQELNRMVEEAQQTAADSHGGGIFGVNLPGQGCYLNGWLFAYESGKKPSEILQSESHLPSILMTAAHEKLGHGFLAECSVLGKTKSRLGLDMVEVARRFSLRSAEDPLTSLRQQQNGLIHTTSQLVEEGWATWVESYIGQCLWERQHPTHTVEPLIEACQNLPQNIENRQQVKEALLTAMAYLLGDQQANLQALHWAINTIEILGSDFDDYFFSAASQPLRYCIGELLLMRIETQMGPLCAPYAALTAANVAIEPDKISLSDLQTLMDQDPRLHPDTRLAAIAQLSIRNKNDVAEMGRQIEQQLSFSVPPRLLN</sequence>
<dbReference type="STRING" id="229920.ADM99_13980"/>
<dbReference type="PATRIC" id="fig|229920.5.peg.140"/>